<gene>
    <name evidence="1" type="ORF">Gilli_3478</name>
</gene>
<accession>H2BWB1</accession>
<reference evidence="2" key="1">
    <citation type="journal article" date="2012" name="Stand. Genomic Sci.">
        <title>Genome sequence of the Antarctic rhodopsins-containing flavobacterium Gillisia limnaea type strain (R-8282(T)).</title>
        <authorList>
            <person name="Riedel T."/>
            <person name="Held B."/>
            <person name="Nolan M."/>
            <person name="Lucas S."/>
            <person name="Lapidus A."/>
            <person name="Tice H."/>
            <person name="Del Rio T.G."/>
            <person name="Cheng J.F."/>
            <person name="Han C."/>
            <person name="Tapia R."/>
            <person name="Goodwin L.A."/>
            <person name="Pitluck S."/>
            <person name="Liolios K."/>
            <person name="Mavromatis K."/>
            <person name="Pagani I."/>
            <person name="Ivanova N."/>
            <person name="Mikhailova N."/>
            <person name="Pati A."/>
            <person name="Chen A."/>
            <person name="Palaniappan K."/>
            <person name="Land M."/>
            <person name="Rohde M."/>
            <person name="Tindall B.J."/>
            <person name="Detter J.C."/>
            <person name="Goker M."/>
            <person name="Bristow J."/>
            <person name="Eisen J.A."/>
            <person name="Markowitz V."/>
            <person name="Hugenholtz P."/>
            <person name="Kyrpides N.C."/>
            <person name="Klenk H.P."/>
            <person name="Woyke T."/>
        </authorList>
    </citation>
    <scope>NUCLEOTIDE SEQUENCE [LARGE SCALE GENOMIC DNA]</scope>
    <source>
        <strain evidence="2">DSM 15749 / LMG 21470 / R-8282</strain>
    </source>
</reference>
<dbReference type="STRING" id="865937.Gilli_3478"/>
<evidence type="ECO:0000313" key="2">
    <source>
        <dbReference type="Proteomes" id="UP000003844"/>
    </source>
</evidence>
<dbReference type="InterPro" id="IPR011256">
    <property type="entry name" value="Reg_factor_effector_dom_sf"/>
</dbReference>
<name>H2BWB1_GILLR</name>
<dbReference type="EMBL" id="JH594606">
    <property type="protein sequence ID" value="EHQ04075.1"/>
    <property type="molecule type" value="Genomic_DNA"/>
</dbReference>
<dbReference type="Proteomes" id="UP000003844">
    <property type="component" value="Unassembled WGS sequence"/>
</dbReference>
<protein>
    <submittedName>
        <fullName evidence="1">Effector domain-containing protein</fullName>
    </submittedName>
</protein>
<evidence type="ECO:0000313" key="1">
    <source>
        <dbReference type="EMBL" id="EHQ04075.1"/>
    </source>
</evidence>
<sequence>MLLIKRMKKLTVVFLSLVVIGLSWFLFIKEFDHQFRFKTKYGSGAVYHEILNIDKFSADDPNSNVQTLEKEPFKNVVQQVDLHNGNHLILDWNFDFVNDSVTQVTVNTLDKKNSLQHRLEILNPFARSEKIAILKTNLNAINTKINTHQNYYKITLKDTASNPAFNCACITSTTTIEKKATAMMATIDKLEEFIESYELKLEGYPMLKVTSWNLETNEITFDFCFPINTKKGLTAVEPIRLKRIDSKPSLEAVFNGNYRLSHLTWLDLLEKAKRENIAVENLPLEIFYSNPRMGGEAMEWKAVVFMPLKK</sequence>
<dbReference type="eggNOG" id="COG4978">
    <property type="taxonomic scope" value="Bacteria"/>
</dbReference>
<organism evidence="1 2">
    <name type="scientific">Gillisia limnaea (strain DSM 15749 / LMG 21470 / R-8282)</name>
    <dbReference type="NCBI Taxonomy" id="865937"/>
    <lineage>
        <taxon>Bacteria</taxon>
        <taxon>Pseudomonadati</taxon>
        <taxon>Bacteroidota</taxon>
        <taxon>Flavobacteriia</taxon>
        <taxon>Flavobacteriales</taxon>
        <taxon>Flavobacteriaceae</taxon>
        <taxon>Gillisia</taxon>
    </lineage>
</organism>
<dbReference type="Gene3D" id="3.20.80.10">
    <property type="entry name" value="Regulatory factor, effector binding domain"/>
    <property type="match status" value="1"/>
</dbReference>
<dbReference type="HOGENOM" id="CLU_942300_0_0_10"/>
<dbReference type="AlphaFoldDB" id="H2BWB1"/>
<proteinExistence type="predicted"/>
<keyword evidence="2" id="KW-1185">Reference proteome</keyword>